<evidence type="ECO:0000313" key="2">
    <source>
        <dbReference type="Proteomes" id="UP000274694"/>
    </source>
</evidence>
<sequence length="81" mass="8396">MASGWEDKARLGWGSSVVPAVSAHVRACAPVDDRPQWLAFVGGTWVARPACLPLTITSRGQTAHVQLGVGVPCDGTTPPSS</sequence>
<dbReference type="Proteomes" id="UP000274694">
    <property type="component" value="Unassembled WGS sequence"/>
</dbReference>
<keyword evidence="2" id="KW-1185">Reference proteome</keyword>
<evidence type="ECO:0000313" key="1">
    <source>
        <dbReference type="EMBL" id="RQW91778.1"/>
    </source>
</evidence>
<proteinExistence type="predicted"/>
<accession>A0ABX9Y295</accession>
<dbReference type="EMBL" id="QGTA01000199">
    <property type="protein sequence ID" value="RQW91778.1"/>
    <property type="molecule type" value="Genomic_DNA"/>
</dbReference>
<gene>
    <name evidence="1" type="ORF">DLJ60_16390</name>
</gene>
<protein>
    <submittedName>
        <fullName evidence="1">Uncharacterized protein</fullName>
    </submittedName>
</protein>
<comment type="caution">
    <text evidence="1">The sequence shown here is derived from an EMBL/GenBank/DDBJ whole genome shotgun (WGS) entry which is preliminary data.</text>
</comment>
<reference evidence="1 2" key="1">
    <citation type="submission" date="2018-05" db="EMBL/GenBank/DDBJ databases">
        <title>Micromonospora from Atacama Desert.</title>
        <authorList>
            <person name="Carro L."/>
            <person name="Goodfellow M."/>
            <person name="Klenk H.-P."/>
        </authorList>
    </citation>
    <scope>NUCLEOTIDE SEQUENCE [LARGE SCALE GENOMIC DNA]</scope>
    <source>
        <strain evidence="1 2">LB41</strain>
    </source>
</reference>
<name>A0ABX9Y295_MICCH</name>
<organism evidence="1 2">
    <name type="scientific">Micromonospora chalcea</name>
    <dbReference type="NCBI Taxonomy" id="1874"/>
    <lineage>
        <taxon>Bacteria</taxon>
        <taxon>Bacillati</taxon>
        <taxon>Actinomycetota</taxon>
        <taxon>Actinomycetes</taxon>
        <taxon>Micromonosporales</taxon>
        <taxon>Micromonosporaceae</taxon>
        <taxon>Micromonospora</taxon>
    </lineage>
</organism>